<accession>A0ACA9QM73</accession>
<comment type="caution">
    <text evidence="1">The sequence shown here is derived from an EMBL/GenBank/DDBJ whole genome shotgun (WGS) entry which is preliminary data.</text>
</comment>
<organism evidence="1 2">
    <name type="scientific">Racocetra persica</name>
    <dbReference type="NCBI Taxonomy" id="160502"/>
    <lineage>
        <taxon>Eukaryota</taxon>
        <taxon>Fungi</taxon>
        <taxon>Fungi incertae sedis</taxon>
        <taxon>Mucoromycota</taxon>
        <taxon>Glomeromycotina</taxon>
        <taxon>Glomeromycetes</taxon>
        <taxon>Diversisporales</taxon>
        <taxon>Gigasporaceae</taxon>
        <taxon>Racocetra</taxon>
    </lineage>
</organism>
<protein>
    <submittedName>
        <fullName evidence="1">30419_t:CDS:1</fullName>
    </submittedName>
</protein>
<feature type="non-terminal residue" evidence="1">
    <location>
        <position position="42"/>
    </location>
</feature>
<name>A0ACA9QM73_9GLOM</name>
<reference evidence="1" key="1">
    <citation type="submission" date="2021-06" db="EMBL/GenBank/DDBJ databases">
        <authorList>
            <person name="Kallberg Y."/>
            <person name="Tangrot J."/>
            <person name="Rosling A."/>
        </authorList>
    </citation>
    <scope>NUCLEOTIDE SEQUENCE</scope>
    <source>
        <strain evidence="1">MA461A</strain>
    </source>
</reference>
<evidence type="ECO:0000313" key="2">
    <source>
        <dbReference type="Proteomes" id="UP000789920"/>
    </source>
</evidence>
<gene>
    <name evidence="1" type="ORF">RPERSI_LOCUS14886</name>
</gene>
<dbReference type="Proteomes" id="UP000789920">
    <property type="component" value="Unassembled WGS sequence"/>
</dbReference>
<keyword evidence="2" id="KW-1185">Reference proteome</keyword>
<dbReference type="EMBL" id="CAJVQC010034989">
    <property type="protein sequence ID" value="CAG8757826.1"/>
    <property type="molecule type" value="Genomic_DNA"/>
</dbReference>
<sequence>MLIVKNESTSFQSELDSDNSDIIKTESLANDSYFMDYELSQE</sequence>
<proteinExistence type="predicted"/>
<evidence type="ECO:0000313" key="1">
    <source>
        <dbReference type="EMBL" id="CAG8757826.1"/>
    </source>
</evidence>